<accession>A0AAE1QCU3</accession>
<evidence type="ECO:0000313" key="2">
    <source>
        <dbReference type="Proteomes" id="UP001292094"/>
    </source>
</evidence>
<comment type="caution">
    <text evidence="1">The sequence shown here is derived from an EMBL/GenBank/DDBJ whole genome shotgun (WGS) entry which is preliminary data.</text>
</comment>
<evidence type="ECO:0000313" key="1">
    <source>
        <dbReference type="EMBL" id="KAK4324271.1"/>
    </source>
</evidence>
<reference evidence="1" key="1">
    <citation type="submission" date="2023-11" db="EMBL/GenBank/DDBJ databases">
        <title>Genome assemblies of two species of porcelain crab, Petrolisthes cinctipes and Petrolisthes manimaculis (Anomura: Porcellanidae).</title>
        <authorList>
            <person name="Angst P."/>
        </authorList>
    </citation>
    <scope>NUCLEOTIDE SEQUENCE</scope>
    <source>
        <strain evidence="1">PB745_02</strain>
        <tissue evidence="1">Gill</tissue>
    </source>
</reference>
<dbReference type="AlphaFoldDB" id="A0AAE1QCU3"/>
<dbReference type="Proteomes" id="UP001292094">
    <property type="component" value="Unassembled WGS sequence"/>
</dbReference>
<dbReference type="EMBL" id="JAWZYT010000373">
    <property type="protein sequence ID" value="KAK4324271.1"/>
    <property type="molecule type" value="Genomic_DNA"/>
</dbReference>
<sequence length="221" mass="25277">MHNNISQTHPRLIIPCYQHNTIQTFIHNSDTLQAIQPQHKYQWTTPVRQLPPTTYQAPATTLQLLHQHQWALLVCQFLLHLVRHLQPHRNSGRTPTYVCTTRGSAMVHATVVSHAIKALPPPAFLPDQHRKRVRRWQENTYHATTHTMTSNLGSPSHTSMNQQQHLYAPSTSNRVTAANLATTPIPPAHQHSNKPIQTSRHTSRTLLWDLELGQLLHGLWV</sequence>
<organism evidence="1 2">
    <name type="scientific">Petrolisthes manimaculis</name>
    <dbReference type="NCBI Taxonomy" id="1843537"/>
    <lineage>
        <taxon>Eukaryota</taxon>
        <taxon>Metazoa</taxon>
        <taxon>Ecdysozoa</taxon>
        <taxon>Arthropoda</taxon>
        <taxon>Crustacea</taxon>
        <taxon>Multicrustacea</taxon>
        <taxon>Malacostraca</taxon>
        <taxon>Eumalacostraca</taxon>
        <taxon>Eucarida</taxon>
        <taxon>Decapoda</taxon>
        <taxon>Pleocyemata</taxon>
        <taxon>Anomura</taxon>
        <taxon>Galatheoidea</taxon>
        <taxon>Porcellanidae</taxon>
        <taxon>Petrolisthes</taxon>
    </lineage>
</organism>
<protein>
    <submittedName>
        <fullName evidence="1">Uncharacterized protein</fullName>
    </submittedName>
</protein>
<keyword evidence="2" id="KW-1185">Reference proteome</keyword>
<name>A0AAE1QCU3_9EUCA</name>
<proteinExistence type="predicted"/>
<gene>
    <name evidence="1" type="ORF">Pmani_005111</name>
</gene>